<feature type="compositionally biased region" description="Basic and acidic residues" evidence="1">
    <location>
        <begin position="40"/>
        <end position="53"/>
    </location>
</feature>
<feature type="non-terminal residue" evidence="2">
    <location>
        <position position="215"/>
    </location>
</feature>
<feature type="compositionally biased region" description="Polar residues" evidence="1">
    <location>
        <begin position="9"/>
        <end position="31"/>
    </location>
</feature>
<sequence length="215" mass="24317">MDREYGQSPDPSNGNRRYSSHTNAGYRNNASDRPPQGNWRHSDRERDMDDHLSGQHQYNYNYNGQGMNTNMNRSARGYTPARGGYNHHYDTPFNNNNNGNHRQDYTTHADTPSYHNTNRNIESTYAYVKTTVGPNDTPRGPFRSTSESLTNPNPSETLKAYQQNTGQAGRDFDGVKGFGGNNSDYQGLGSTNAFFDQVYEKLHPDQGKLDRGFAD</sequence>
<dbReference type="AlphaFoldDB" id="A0A086TKD4"/>
<keyword evidence="3" id="KW-1185">Reference proteome</keyword>
<accession>A0A086TKD4</accession>
<dbReference type="Proteomes" id="UP000243308">
    <property type="component" value="Unassembled WGS sequence"/>
</dbReference>
<dbReference type="EMBL" id="KN042432">
    <property type="protein sequence ID" value="KFH62411.1"/>
    <property type="molecule type" value="Genomic_DNA"/>
</dbReference>
<evidence type="ECO:0000313" key="2">
    <source>
        <dbReference type="EMBL" id="KFH62411.1"/>
    </source>
</evidence>
<feature type="region of interest" description="Disordered" evidence="1">
    <location>
        <begin position="1"/>
        <end position="102"/>
    </location>
</feature>
<evidence type="ECO:0000256" key="1">
    <source>
        <dbReference type="SAM" id="MobiDB-lite"/>
    </source>
</evidence>
<dbReference type="OrthoDB" id="2432719at2759"/>
<organism evidence="2 3">
    <name type="scientific">Podila verticillata NRRL 6337</name>
    <dbReference type="NCBI Taxonomy" id="1069443"/>
    <lineage>
        <taxon>Eukaryota</taxon>
        <taxon>Fungi</taxon>
        <taxon>Fungi incertae sedis</taxon>
        <taxon>Mucoromycota</taxon>
        <taxon>Mortierellomycotina</taxon>
        <taxon>Mortierellomycetes</taxon>
        <taxon>Mortierellales</taxon>
        <taxon>Mortierellaceae</taxon>
        <taxon>Podila</taxon>
    </lineage>
</organism>
<protein>
    <submittedName>
        <fullName evidence="2">Uncharacterized protein</fullName>
    </submittedName>
</protein>
<reference evidence="2 3" key="1">
    <citation type="submission" date="2011-02" db="EMBL/GenBank/DDBJ databases">
        <title>The Genome Sequence of Mortierella verticillata NRRL 6337.</title>
        <authorList>
            <consortium name="The Broad Institute Genome Sequencing Platform"/>
            <person name="Russ C."/>
            <person name="Cuomo C."/>
            <person name="Burger G."/>
            <person name="Gray M.W."/>
            <person name="Holland P.W.H."/>
            <person name="King N."/>
            <person name="Lang F.B.F."/>
            <person name="Roger A.J."/>
            <person name="Ruiz-Trillo I."/>
            <person name="Young S.K."/>
            <person name="Zeng Q."/>
            <person name="Gargeya S."/>
            <person name="Alvarado L."/>
            <person name="Berlin A."/>
            <person name="Chapman S.B."/>
            <person name="Chen Z."/>
            <person name="Freedman E."/>
            <person name="Gellesch M."/>
            <person name="Goldberg J."/>
            <person name="Griggs A."/>
            <person name="Gujja S."/>
            <person name="Heilman E."/>
            <person name="Heiman D."/>
            <person name="Howarth C."/>
            <person name="Mehta T."/>
            <person name="Neiman D."/>
            <person name="Pearson M."/>
            <person name="Roberts A."/>
            <person name="Saif S."/>
            <person name="Shea T."/>
            <person name="Shenoy N."/>
            <person name="Sisk P."/>
            <person name="Stolte C."/>
            <person name="Sykes S."/>
            <person name="White J."/>
            <person name="Yandava C."/>
            <person name="Haas B."/>
            <person name="Nusbaum C."/>
            <person name="Birren B."/>
        </authorList>
    </citation>
    <scope>NUCLEOTIDE SEQUENCE [LARGE SCALE GENOMIC DNA]</scope>
    <source>
        <strain evidence="2 3">NRRL 6337</strain>
    </source>
</reference>
<feature type="compositionally biased region" description="Low complexity" evidence="1">
    <location>
        <begin position="54"/>
        <end position="72"/>
    </location>
</feature>
<gene>
    <name evidence="2" type="ORF">MVEG_11620</name>
</gene>
<name>A0A086TKD4_9FUNG</name>
<evidence type="ECO:0000313" key="3">
    <source>
        <dbReference type="Proteomes" id="UP000243308"/>
    </source>
</evidence>
<feature type="compositionally biased region" description="Polar residues" evidence="1">
    <location>
        <begin position="143"/>
        <end position="155"/>
    </location>
</feature>
<feature type="region of interest" description="Disordered" evidence="1">
    <location>
        <begin position="132"/>
        <end position="155"/>
    </location>
</feature>
<proteinExistence type="predicted"/>